<dbReference type="EMBL" id="RSFW01000037">
    <property type="protein sequence ID" value="RSD21054.1"/>
    <property type="molecule type" value="Genomic_DNA"/>
</dbReference>
<dbReference type="Proteomes" id="UP000279911">
    <property type="component" value="Unassembled WGS sequence"/>
</dbReference>
<dbReference type="InterPro" id="IPR001387">
    <property type="entry name" value="Cro/C1-type_HTH"/>
</dbReference>
<name>A0A3R9DZC0_9BACI</name>
<organism evidence="3 4">
    <name type="scientific">Mesobacillus subterraneus</name>
    <dbReference type="NCBI Taxonomy" id="285983"/>
    <lineage>
        <taxon>Bacteria</taxon>
        <taxon>Bacillati</taxon>
        <taxon>Bacillota</taxon>
        <taxon>Bacilli</taxon>
        <taxon>Bacillales</taxon>
        <taxon>Bacillaceae</taxon>
        <taxon>Mesobacillus</taxon>
    </lineage>
</organism>
<sequence length="80" mass="9195">MNKNINLINARKAKNLTQEQLAEKIQCQKTTISNWENGYSKPTLDVAYVVSEILETNINILFFAEKVQETQINNRVNSKP</sequence>
<dbReference type="SMART" id="SM00530">
    <property type="entry name" value="HTH_XRE"/>
    <property type="match status" value="1"/>
</dbReference>
<dbReference type="CDD" id="cd00093">
    <property type="entry name" value="HTH_XRE"/>
    <property type="match status" value="1"/>
</dbReference>
<dbReference type="OrthoDB" id="2454744at2"/>
<dbReference type="RefSeq" id="WP_125482231.1">
    <property type="nucleotide sequence ID" value="NZ_RSFW01000037.1"/>
</dbReference>
<feature type="domain" description="HTH cro/C1-type" evidence="2">
    <location>
        <begin position="7"/>
        <end position="61"/>
    </location>
</feature>
<keyword evidence="1" id="KW-0238">DNA-binding</keyword>
<dbReference type="SUPFAM" id="SSF47413">
    <property type="entry name" value="lambda repressor-like DNA-binding domains"/>
    <property type="match status" value="1"/>
</dbReference>
<gene>
    <name evidence="3" type="ORF">EJA10_22400</name>
</gene>
<dbReference type="PANTHER" id="PTHR46558:SF3">
    <property type="entry name" value="TRANSCRIPTIONAL REGULATOR"/>
    <property type="match status" value="1"/>
</dbReference>
<dbReference type="Gene3D" id="1.10.260.40">
    <property type="entry name" value="lambda repressor-like DNA-binding domains"/>
    <property type="match status" value="1"/>
</dbReference>
<accession>A0A3R9DZC0</accession>
<evidence type="ECO:0000256" key="1">
    <source>
        <dbReference type="ARBA" id="ARBA00023125"/>
    </source>
</evidence>
<evidence type="ECO:0000313" key="4">
    <source>
        <dbReference type="Proteomes" id="UP000279911"/>
    </source>
</evidence>
<proteinExistence type="predicted"/>
<evidence type="ECO:0000313" key="3">
    <source>
        <dbReference type="EMBL" id="RSD21054.1"/>
    </source>
</evidence>
<dbReference type="InterPro" id="IPR010982">
    <property type="entry name" value="Lambda_DNA-bd_dom_sf"/>
</dbReference>
<reference evidence="4" key="1">
    <citation type="submission" date="2018-12" db="EMBL/GenBank/DDBJ databases">
        <title>Bacillus chawlae sp. nov., Bacillus glennii sp. nov., and Bacillus saganii sp. nov. Isolated from the Vehicle Assembly Building at Kennedy Space Center where the Viking Spacecraft were Assembled.</title>
        <authorList>
            <person name="Seuylemezian A."/>
            <person name="Vaishampayan P."/>
        </authorList>
    </citation>
    <scope>NUCLEOTIDE SEQUENCE [LARGE SCALE GENOMIC DNA]</scope>
    <source>
        <strain evidence="4">DSM 13966</strain>
    </source>
</reference>
<comment type="caution">
    <text evidence="3">The sequence shown here is derived from an EMBL/GenBank/DDBJ whole genome shotgun (WGS) entry which is preliminary data.</text>
</comment>
<dbReference type="PROSITE" id="PS50943">
    <property type="entry name" value="HTH_CROC1"/>
    <property type="match status" value="1"/>
</dbReference>
<dbReference type="AlphaFoldDB" id="A0A3R9DZC0"/>
<dbReference type="GO" id="GO:0003677">
    <property type="term" value="F:DNA binding"/>
    <property type="evidence" value="ECO:0007669"/>
    <property type="project" value="UniProtKB-KW"/>
</dbReference>
<dbReference type="PANTHER" id="PTHR46558">
    <property type="entry name" value="TRACRIPTIONAL REGULATORY PROTEIN-RELATED-RELATED"/>
    <property type="match status" value="1"/>
</dbReference>
<protein>
    <submittedName>
        <fullName evidence="3">XRE family transcriptional regulator</fullName>
    </submittedName>
</protein>
<evidence type="ECO:0000259" key="2">
    <source>
        <dbReference type="PROSITE" id="PS50943"/>
    </source>
</evidence>
<dbReference type="Pfam" id="PF01381">
    <property type="entry name" value="HTH_3"/>
    <property type="match status" value="1"/>
</dbReference>